<comment type="caution">
    <text evidence="8">The sequence shown here is derived from an EMBL/GenBank/DDBJ whole genome shotgun (WGS) entry which is preliminary data.</text>
</comment>
<evidence type="ECO:0000256" key="3">
    <source>
        <dbReference type="ARBA" id="ARBA00022801"/>
    </source>
</evidence>
<dbReference type="Gene3D" id="2.30.42.10">
    <property type="match status" value="1"/>
</dbReference>
<dbReference type="InterPro" id="IPR036365">
    <property type="entry name" value="PGBD-like_sf"/>
</dbReference>
<dbReference type="Gene3D" id="3.30.750.44">
    <property type="match status" value="1"/>
</dbReference>
<dbReference type="SMART" id="SM00228">
    <property type="entry name" value="PDZ"/>
    <property type="match status" value="1"/>
</dbReference>
<dbReference type="EMBL" id="BAAADJ010000046">
    <property type="protein sequence ID" value="GAA0336356.1"/>
    <property type="molecule type" value="Genomic_DNA"/>
</dbReference>
<dbReference type="InterPro" id="IPR036366">
    <property type="entry name" value="PGBDSf"/>
</dbReference>
<dbReference type="InterPro" id="IPR055210">
    <property type="entry name" value="CtpA/B_N"/>
</dbReference>
<comment type="similarity">
    <text evidence="1 5">Belongs to the peptidase S41A family.</text>
</comment>
<keyword evidence="6" id="KW-0472">Membrane</keyword>
<proteinExistence type="inferred from homology"/>
<dbReference type="SMART" id="SM00245">
    <property type="entry name" value="TSPc"/>
    <property type="match status" value="1"/>
</dbReference>
<evidence type="ECO:0000256" key="4">
    <source>
        <dbReference type="ARBA" id="ARBA00022825"/>
    </source>
</evidence>
<dbReference type="Pfam" id="PF17820">
    <property type="entry name" value="PDZ_6"/>
    <property type="match status" value="1"/>
</dbReference>
<dbReference type="NCBIfam" id="TIGR00225">
    <property type="entry name" value="prc"/>
    <property type="match status" value="1"/>
</dbReference>
<protein>
    <submittedName>
        <fullName evidence="8">S41 family peptidase</fullName>
    </submittedName>
</protein>
<dbReference type="InterPro" id="IPR041489">
    <property type="entry name" value="PDZ_6"/>
</dbReference>
<keyword evidence="4 5" id="KW-0720">Serine protease</keyword>
<keyword evidence="6" id="KW-0812">Transmembrane</keyword>
<dbReference type="InterPro" id="IPR005151">
    <property type="entry name" value="Tail-specific_protease"/>
</dbReference>
<keyword evidence="6" id="KW-1133">Transmembrane helix</keyword>
<evidence type="ECO:0000256" key="6">
    <source>
        <dbReference type="SAM" id="Phobius"/>
    </source>
</evidence>
<dbReference type="Gene3D" id="1.10.101.10">
    <property type="entry name" value="PGBD-like superfamily/PGBD"/>
    <property type="match status" value="1"/>
</dbReference>
<dbReference type="InterPro" id="IPR029045">
    <property type="entry name" value="ClpP/crotonase-like_dom_sf"/>
</dbReference>
<evidence type="ECO:0000256" key="5">
    <source>
        <dbReference type="RuleBase" id="RU004404"/>
    </source>
</evidence>
<dbReference type="InterPro" id="IPR036034">
    <property type="entry name" value="PDZ_sf"/>
</dbReference>
<dbReference type="InterPro" id="IPR001478">
    <property type="entry name" value="PDZ"/>
</dbReference>
<keyword evidence="3 5" id="KW-0378">Hydrolase</keyword>
<dbReference type="CDD" id="cd07560">
    <property type="entry name" value="Peptidase_S41_CPP"/>
    <property type="match status" value="1"/>
</dbReference>
<dbReference type="SUPFAM" id="SSF47090">
    <property type="entry name" value="PGBD-like"/>
    <property type="match status" value="1"/>
</dbReference>
<keyword evidence="2 5" id="KW-0645">Protease</keyword>
<evidence type="ECO:0000256" key="1">
    <source>
        <dbReference type="ARBA" id="ARBA00009179"/>
    </source>
</evidence>
<evidence type="ECO:0000313" key="8">
    <source>
        <dbReference type="EMBL" id="GAA0336356.1"/>
    </source>
</evidence>
<dbReference type="PROSITE" id="PS50106">
    <property type="entry name" value="PDZ"/>
    <property type="match status" value="1"/>
</dbReference>
<dbReference type="Pfam" id="PF03572">
    <property type="entry name" value="Peptidase_S41"/>
    <property type="match status" value="1"/>
</dbReference>
<reference evidence="9" key="1">
    <citation type="journal article" date="2019" name="Int. J. Syst. Evol. Microbiol.">
        <title>The Global Catalogue of Microorganisms (GCM) 10K type strain sequencing project: providing services to taxonomists for standard genome sequencing and annotation.</title>
        <authorList>
            <consortium name="The Broad Institute Genomics Platform"/>
            <consortium name="The Broad Institute Genome Sequencing Center for Infectious Disease"/>
            <person name="Wu L."/>
            <person name="Ma J."/>
        </authorList>
    </citation>
    <scope>NUCLEOTIDE SEQUENCE [LARGE SCALE GENOMIC DNA]</scope>
    <source>
        <strain evidence="9">JCM 9731</strain>
    </source>
</reference>
<dbReference type="CDD" id="cd06782">
    <property type="entry name" value="cpPDZ_CPP-like"/>
    <property type="match status" value="1"/>
</dbReference>
<evidence type="ECO:0000259" key="7">
    <source>
        <dbReference type="PROSITE" id="PS50106"/>
    </source>
</evidence>
<gene>
    <name evidence="8" type="ORF">GCM10008967_28400</name>
</gene>
<dbReference type="InterPro" id="IPR002477">
    <property type="entry name" value="Peptidoglycan-bd-like"/>
</dbReference>
<keyword evidence="9" id="KW-1185">Reference proteome</keyword>
<dbReference type="Pfam" id="PF01471">
    <property type="entry name" value="PG_binding_1"/>
    <property type="match status" value="1"/>
</dbReference>
<dbReference type="InterPro" id="IPR004447">
    <property type="entry name" value="Peptidase_S41A"/>
</dbReference>
<feature type="transmembrane region" description="Helical" evidence="6">
    <location>
        <begin position="50"/>
        <end position="71"/>
    </location>
</feature>
<dbReference type="Pfam" id="PF22694">
    <property type="entry name" value="CtpB_N-like"/>
    <property type="match status" value="1"/>
</dbReference>
<accession>A0ABP3G706</accession>
<feature type="domain" description="PDZ" evidence="7">
    <location>
        <begin position="139"/>
        <end position="203"/>
    </location>
</feature>
<dbReference type="SUPFAM" id="SSF50156">
    <property type="entry name" value="PDZ domain-like"/>
    <property type="match status" value="1"/>
</dbReference>
<dbReference type="SUPFAM" id="SSF52096">
    <property type="entry name" value="ClpP/crotonase"/>
    <property type="match status" value="1"/>
</dbReference>
<name>A0ABP3G706_9BACI</name>
<dbReference type="PANTHER" id="PTHR32060:SF30">
    <property type="entry name" value="CARBOXY-TERMINAL PROCESSING PROTEASE CTPA"/>
    <property type="match status" value="1"/>
</dbReference>
<organism evidence="8 9">
    <name type="scientific">Bacillus carboniphilus</name>
    <dbReference type="NCBI Taxonomy" id="86663"/>
    <lineage>
        <taxon>Bacteria</taxon>
        <taxon>Bacillati</taxon>
        <taxon>Bacillota</taxon>
        <taxon>Bacilli</taxon>
        <taxon>Bacillales</taxon>
        <taxon>Bacillaceae</taxon>
        <taxon>Bacillus</taxon>
    </lineage>
</organism>
<dbReference type="Proteomes" id="UP001500782">
    <property type="component" value="Unassembled WGS sequence"/>
</dbReference>
<dbReference type="Gene3D" id="3.90.226.10">
    <property type="entry name" value="2-enoyl-CoA Hydratase, Chain A, domain 1"/>
    <property type="match status" value="1"/>
</dbReference>
<dbReference type="PANTHER" id="PTHR32060">
    <property type="entry name" value="TAIL-SPECIFIC PROTEASE"/>
    <property type="match status" value="1"/>
</dbReference>
<evidence type="ECO:0000313" key="9">
    <source>
        <dbReference type="Proteomes" id="UP001500782"/>
    </source>
</evidence>
<evidence type="ECO:0000256" key="2">
    <source>
        <dbReference type="ARBA" id="ARBA00022670"/>
    </source>
</evidence>
<sequence>MTEKNNESLNTEDQTKEVNEEITEGIMESENPEEPKENITRWVRIKPFHFVMLLFFVVFLTAGITTFALAFGDEKVVEVGVPTRTEFNKLFKAYDLLKDEYYDELDQTDIVDGAINGMLDALGDPYSDYMNQKEAENFHMNISSSFQGIGAEIQEKDGFIMVVAPIKGSPAEEAGLKPQDLIIAVDGKSISGYSATEAVTIIRGEKGTKVTLTIQRAGTDQPMDITITRDEIPIKTVYGEMINDHIGKIQITSFSTNTTEELKEALKELEAKGMKGLVLDIRQNPGGLLTQAVSVSSMFVPKGELLFQVEHNDGSIEQFASSESNPLDLPVVVVIDEGSASASEILAGAVSESAGIPLVGKTSFGKGTVQTAFDFEDGSNIKLTSAKWLTPNGNWIHEKGVKPDYEVSLPEFAFLPFLNPDLQLKESMQSQEVKTAETMLQVIGLEPGEVDGFFDEATKNAVLTLQKEAGLEETGILTAETTIELMSRLSVKIQESDTQVNKAVELLQQDLGLTEETDEEVEEDTAS</sequence>